<evidence type="ECO:0000313" key="3">
    <source>
        <dbReference type="EMBL" id="MBD3921179.1"/>
    </source>
</evidence>
<name>A0ABR8N2Y4_9BACL</name>
<protein>
    <submittedName>
        <fullName evidence="3">NAD(P)H-dependent oxidoreductase</fullName>
    </submittedName>
</protein>
<dbReference type="InterPro" id="IPR029039">
    <property type="entry name" value="Flavoprotein-like_sf"/>
</dbReference>
<dbReference type="InterPro" id="IPR005025">
    <property type="entry name" value="FMN_Rdtase-like_dom"/>
</dbReference>
<keyword evidence="4" id="KW-1185">Reference proteome</keyword>
<dbReference type="EMBL" id="JACXZA010000005">
    <property type="protein sequence ID" value="MBD3921179.1"/>
    <property type="molecule type" value="Genomic_DNA"/>
</dbReference>
<organism evidence="3 4">
    <name type="scientific">Paenibacillus terricola</name>
    <dbReference type="NCBI Taxonomy" id="2763503"/>
    <lineage>
        <taxon>Bacteria</taxon>
        <taxon>Bacillati</taxon>
        <taxon>Bacillota</taxon>
        <taxon>Bacilli</taxon>
        <taxon>Bacillales</taxon>
        <taxon>Paenibacillaceae</taxon>
        <taxon>Paenibacillus</taxon>
    </lineage>
</organism>
<dbReference type="Proteomes" id="UP000609346">
    <property type="component" value="Unassembled WGS sequence"/>
</dbReference>
<proteinExistence type="inferred from homology"/>
<accession>A0ABR8N2Y4</accession>
<comment type="caution">
    <text evidence="3">The sequence shown here is derived from an EMBL/GenBank/DDBJ whole genome shotgun (WGS) entry which is preliminary data.</text>
</comment>
<dbReference type="PANTHER" id="PTHR30543:SF21">
    <property type="entry name" value="NAD(P)H-DEPENDENT FMN REDUCTASE LOT6"/>
    <property type="match status" value="1"/>
</dbReference>
<dbReference type="PANTHER" id="PTHR30543">
    <property type="entry name" value="CHROMATE REDUCTASE"/>
    <property type="match status" value="1"/>
</dbReference>
<dbReference type="SUPFAM" id="SSF52218">
    <property type="entry name" value="Flavoproteins"/>
    <property type="match status" value="1"/>
</dbReference>
<comment type="similarity">
    <text evidence="1">Belongs to the azoreductase type 2 family.</text>
</comment>
<dbReference type="Gene3D" id="3.40.50.360">
    <property type="match status" value="1"/>
</dbReference>
<sequence>MQIVIIAGSNRQGATSTKAAAYAGQRLAQQGHQVRLFDLHQQPLPLYSPDANSTAVEPAAALQQAMLAADAVILSTPEYHGSFSGVLKNALDFLGQSHFSGKTVLSISTAGGPIGVSSLQQLQTIVRNLHGINCPEWISIGGTQRTAFEQGGDYETHAAVFDRIHRALDTFVDLASRLQRSAAARTIG</sequence>
<evidence type="ECO:0000259" key="2">
    <source>
        <dbReference type="Pfam" id="PF03358"/>
    </source>
</evidence>
<dbReference type="Pfam" id="PF03358">
    <property type="entry name" value="FMN_red"/>
    <property type="match status" value="1"/>
</dbReference>
<feature type="domain" description="NADPH-dependent FMN reductase-like" evidence="2">
    <location>
        <begin position="1"/>
        <end position="141"/>
    </location>
</feature>
<dbReference type="InterPro" id="IPR050712">
    <property type="entry name" value="NAD(P)H-dep_reductase"/>
</dbReference>
<reference evidence="3 4" key="1">
    <citation type="submission" date="2020-09" db="EMBL/GenBank/DDBJ databases">
        <title>Paenibacillus sp. strain PR3 16S rRNA gene Genome sequencing and assembly.</title>
        <authorList>
            <person name="Kim J."/>
        </authorList>
    </citation>
    <scope>NUCLEOTIDE SEQUENCE [LARGE SCALE GENOMIC DNA]</scope>
    <source>
        <strain evidence="3 4">PR3</strain>
    </source>
</reference>
<gene>
    <name evidence="3" type="ORF">H8B09_20595</name>
</gene>
<evidence type="ECO:0000313" key="4">
    <source>
        <dbReference type="Proteomes" id="UP000609346"/>
    </source>
</evidence>
<evidence type="ECO:0000256" key="1">
    <source>
        <dbReference type="ARBA" id="ARBA00009428"/>
    </source>
</evidence>
<dbReference type="RefSeq" id="WP_191205456.1">
    <property type="nucleotide sequence ID" value="NZ_JACXZA010000005.1"/>
</dbReference>